<keyword evidence="2" id="KW-1185">Reference proteome</keyword>
<proteinExistence type="predicted"/>
<dbReference type="EMBL" id="BAABUJ010000036">
    <property type="protein sequence ID" value="GAA5804632.1"/>
    <property type="molecule type" value="Genomic_DNA"/>
</dbReference>
<gene>
    <name evidence="1" type="ORF">HPULCUR_010134</name>
</gene>
<organism evidence="1 2">
    <name type="scientific">Helicostylum pulchrum</name>
    <dbReference type="NCBI Taxonomy" id="562976"/>
    <lineage>
        <taxon>Eukaryota</taxon>
        <taxon>Fungi</taxon>
        <taxon>Fungi incertae sedis</taxon>
        <taxon>Mucoromycota</taxon>
        <taxon>Mucoromycotina</taxon>
        <taxon>Mucoromycetes</taxon>
        <taxon>Mucorales</taxon>
        <taxon>Mucorineae</taxon>
        <taxon>Mucoraceae</taxon>
        <taxon>Helicostylum</taxon>
    </lineage>
</organism>
<sequence>MEIIPFAKGIYVSEQGKAVKQFKDKAADVESQFTTMNVRLQSMAVGKSATIPVCSSCVNPGHKQTLDEFSKVKFEWKVERFSRKVYLKSIIRDEYNPKFSDRIIFLSDYVRNILFRAQIFVNSYVCNYYESEDLKVITQTSSTLFSR</sequence>
<protein>
    <submittedName>
        <fullName evidence="1">Uncharacterized protein</fullName>
    </submittedName>
</protein>
<evidence type="ECO:0000313" key="1">
    <source>
        <dbReference type="EMBL" id="GAA5804632.1"/>
    </source>
</evidence>
<evidence type="ECO:0000313" key="2">
    <source>
        <dbReference type="Proteomes" id="UP001476247"/>
    </source>
</evidence>
<reference evidence="1 2" key="1">
    <citation type="submission" date="2024-04" db="EMBL/GenBank/DDBJ databases">
        <title>genome sequences of Mucor flavus KT1a and Helicostylum pulchrum KT1b strains isolation_sourced from the surface of a dry-aged beef.</title>
        <authorList>
            <person name="Toyotome T."/>
            <person name="Hosono M."/>
            <person name="Torimaru M."/>
            <person name="Fukuda K."/>
            <person name="Mikami N."/>
        </authorList>
    </citation>
    <scope>NUCLEOTIDE SEQUENCE [LARGE SCALE GENOMIC DNA]</scope>
    <source>
        <strain evidence="1 2">KT1b</strain>
    </source>
</reference>
<comment type="caution">
    <text evidence="1">The sequence shown here is derived from an EMBL/GenBank/DDBJ whole genome shotgun (WGS) entry which is preliminary data.</text>
</comment>
<accession>A0ABP9YCF7</accession>
<dbReference type="Proteomes" id="UP001476247">
    <property type="component" value="Unassembled WGS sequence"/>
</dbReference>
<name>A0ABP9YCF7_9FUNG</name>